<protein>
    <recommendedName>
        <fullName evidence="2">SRP9 domain-containing protein</fullName>
    </recommendedName>
</protein>
<dbReference type="InterPro" id="IPR009018">
    <property type="entry name" value="Signal_recog_particle_SRP9/14"/>
</dbReference>
<proteinExistence type="predicted"/>
<dbReference type="RefSeq" id="XP_014176532.1">
    <property type="nucleotide sequence ID" value="XM_014321057.1"/>
</dbReference>
<feature type="region of interest" description="Disordered" evidence="1">
    <location>
        <begin position="79"/>
        <end position="140"/>
    </location>
</feature>
<dbReference type="Pfam" id="PF05486">
    <property type="entry name" value="SRP9-21"/>
    <property type="match status" value="1"/>
</dbReference>
<dbReference type="HOGENOM" id="CLU_144337_0_0_1"/>
<evidence type="ECO:0000313" key="4">
    <source>
        <dbReference type="Proteomes" id="UP000002748"/>
    </source>
</evidence>
<dbReference type="KEGG" id="tasa:A1Q1_05848"/>
<dbReference type="Gene3D" id="3.30.720.10">
    <property type="entry name" value="Signal recognition particle alu RNA binding heterodimer, srp9/1"/>
    <property type="match status" value="1"/>
</dbReference>
<dbReference type="GO" id="GO:0005786">
    <property type="term" value="C:signal recognition particle, endoplasmic reticulum targeting"/>
    <property type="evidence" value="ECO:0007669"/>
    <property type="project" value="TreeGrafter"/>
</dbReference>
<feature type="compositionally biased region" description="Basic residues" evidence="1">
    <location>
        <begin position="131"/>
        <end position="140"/>
    </location>
</feature>
<name>J6EMZ7_TRIAS</name>
<feature type="compositionally biased region" description="Polar residues" evidence="1">
    <location>
        <begin position="84"/>
        <end position="95"/>
    </location>
</feature>
<dbReference type="GO" id="GO:0006614">
    <property type="term" value="P:SRP-dependent cotranslational protein targeting to membrane"/>
    <property type="evidence" value="ECO:0007669"/>
    <property type="project" value="InterPro"/>
</dbReference>
<dbReference type="PANTHER" id="PTHR12834:SF12">
    <property type="entry name" value="SIGNAL RECOGNITION PARTICLE 9 KDA PROTEIN"/>
    <property type="match status" value="1"/>
</dbReference>
<feature type="domain" description="SRP9" evidence="2">
    <location>
        <begin position="4"/>
        <end position="73"/>
    </location>
</feature>
<dbReference type="InterPro" id="IPR039432">
    <property type="entry name" value="SRP9_dom"/>
</dbReference>
<dbReference type="AlphaFoldDB" id="J6EMZ7"/>
<reference evidence="3 4" key="1">
    <citation type="journal article" date="2012" name="Eukaryot. Cell">
        <title>Draft genome sequence of CBS 2479, the standard type strain of Trichosporon asahii.</title>
        <authorList>
            <person name="Yang R.Y."/>
            <person name="Li H.T."/>
            <person name="Zhu H."/>
            <person name="Zhou G.P."/>
            <person name="Wang M."/>
            <person name="Wang L."/>
        </authorList>
    </citation>
    <scope>NUCLEOTIDE SEQUENCE [LARGE SCALE GENOMIC DNA]</scope>
    <source>
        <strain evidence="4">ATCC 90039 / CBS 2479 / JCM 2466 / KCTC 7840 / NCYC 2677 / UAMH 7654</strain>
    </source>
</reference>
<evidence type="ECO:0000313" key="3">
    <source>
        <dbReference type="EMBL" id="EJT45699.1"/>
    </source>
</evidence>
<accession>J6EMZ7</accession>
<dbReference type="VEuPathDB" id="FungiDB:A1Q1_05848"/>
<dbReference type="SUPFAM" id="SSF54762">
    <property type="entry name" value="Signal recognition particle alu RNA binding heterodimer, SRP9/14"/>
    <property type="match status" value="1"/>
</dbReference>
<organism evidence="3 4">
    <name type="scientific">Trichosporon asahii var. asahii (strain ATCC 90039 / CBS 2479 / JCM 2466 / KCTC 7840 / NBRC 103889/ NCYC 2677 / UAMH 7654)</name>
    <name type="common">Yeast</name>
    <dbReference type="NCBI Taxonomy" id="1186058"/>
    <lineage>
        <taxon>Eukaryota</taxon>
        <taxon>Fungi</taxon>
        <taxon>Dikarya</taxon>
        <taxon>Basidiomycota</taxon>
        <taxon>Agaricomycotina</taxon>
        <taxon>Tremellomycetes</taxon>
        <taxon>Trichosporonales</taxon>
        <taxon>Trichosporonaceae</taxon>
        <taxon>Trichosporon</taxon>
    </lineage>
</organism>
<dbReference type="FunFam" id="3.30.720.10:FF:000008">
    <property type="entry name" value="Unplaced genomic scaffold supercont1.11, whole genome shotgun sequence"/>
    <property type="match status" value="1"/>
</dbReference>
<dbReference type="GO" id="GO:0008312">
    <property type="term" value="F:7S RNA binding"/>
    <property type="evidence" value="ECO:0007669"/>
    <property type="project" value="InterPro"/>
</dbReference>
<dbReference type="GeneID" id="25989360"/>
<evidence type="ECO:0000259" key="2">
    <source>
        <dbReference type="Pfam" id="PF05486"/>
    </source>
</evidence>
<dbReference type="EMBL" id="ALBS01000322">
    <property type="protein sequence ID" value="EJT45699.1"/>
    <property type="molecule type" value="Genomic_DNA"/>
</dbReference>
<dbReference type="InterPro" id="IPR039914">
    <property type="entry name" value="SRP9-like"/>
</dbReference>
<dbReference type="PANTHER" id="PTHR12834">
    <property type="entry name" value="SIGNAL RECOGNITION PARTICLE 9 KDA PROTEIN"/>
    <property type="match status" value="1"/>
</dbReference>
<dbReference type="OrthoDB" id="360923at2759"/>
<sequence>MVYVPTWTKFESAVIDLYNKSPRKARYVVKFVPKTGQLVLKVTDDTTCLMYKTHSAIILNRFESLNLRLLSQMANVKRRAVLSPPTQSGQATPATPMTEDDPMGSPKKGGSSPRKGSPAPQAQPATGGGGGKKKKKKGKR</sequence>
<comment type="caution">
    <text evidence="3">The sequence shown here is derived from an EMBL/GenBank/DDBJ whole genome shotgun (WGS) entry which is preliminary data.</text>
</comment>
<gene>
    <name evidence="3" type="ORF">A1Q1_05848</name>
</gene>
<evidence type="ECO:0000256" key="1">
    <source>
        <dbReference type="SAM" id="MobiDB-lite"/>
    </source>
</evidence>
<dbReference type="Proteomes" id="UP000002748">
    <property type="component" value="Unassembled WGS sequence"/>
</dbReference>